<proteinExistence type="predicted"/>
<dbReference type="OrthoDB" id="21502at2759"/>
<evidence type="ECO:0008006" key="3">
    <source>
        <dbReference type="Google" id="ProtNLM"/>
    </source>
</evidence>
<dbReference type="AlphaFoldDB" id="A0A0D0CBR3"/>
<evidence type="ECO:0000313" key="2">
    <source>
        <dbReference type="Proteomes" id="UP000053593"/>
    </source>
</evidence>
<dbReference type="InterPro" id="IPR023213">
    <property type="entry name" value="CAT-like_dom_sf"/>
</dbReference>
<evidence type="ECO:0000313" key="1">
    <source>
        <dbReference type="EMBL" id="KIK52343.1"/>
    </source>
</evidence>
<keyword evidence="2" id="KW-1185">Reference proteome</keyword>
<dbReference type="Proteomes" id="UP000053593">
    <property type="component" value="Unassembled WGS sequence"/>
</dbReference>
<accession>A0A0D0CBR3</accession>
<sequence length="471" mass="52406">MFNVPEPTALIELSIFDALSASVTFGTAWLVEGDIDVQVLEQALARVVDKWRLFAGRLHKELKNDAWFVKIPLGTLPADYPTYSLTRSESDRPLSSYLPLPLQTSSPILEPNLYMPSFLPTSNEEYERLSHPLASFHVVTFPAETTTSARYGCIGLTLPHGFVDGVGAAYLCKGLVSELEGTEWEVPPLPLRGLQRSSMHAILQSESFIRPIDPPQIEPDKVQTSKGMDTKTDAVTERKGRILIISPNVFALLVEEVRAQSSSPYHISSGDVLSAWIIKMLYEDDPLTNKSVMIQSLASFRHLFASFPKVNLSHSPHNYLALLPIPPLPVALIRKAKLAELTQIFAQARNAFCEYDVSVFFKQLTGILPFMEGEDEGVVPLVISNASNWRLIEIDWSKVGAIKTICGYRMLHEYEKVGKDAVQMIGRLRNGSIVLDTILSAEAIGKLEERIVELEEKYKVSPSKSRLDVGL</sequence>
<dbReference type="HOGENOM" id="CLU_509979_0_0_1"/>
<reference evidence="1 2" key="1">
    <citation type="submission" date="2014-04" db="EMBL/GenBank/DDBJ databases">
        <title>Evolutionary Origins and Diversification of the Mycorrhizal Mutualists.</title>
        <authorList>
            <consortium name="DOE Joint Genome Institute"/>
            <consortium name="Mycorrhizal Genomics Consortium"/>
            <person name="Kohler A."/>
            <person name="Kuo A."/>
            <person name="Nagy L.G."/>
            <person name="Floudas D."/>
            <person name="Copeland A."/>
            <person name="Barry K.W."/>
            <person name="Cichocki N."/>
            <person name="Veneault-Fourrey C."/>
            <person name="LaButti K."/>
            <person name="Lindquist E.A."/>
            <person name="Lipzen A."/>
            <person name="Lundell T."/>
            <person name="Morin E."/>
            <person name="Murat C."/>
            <person name="Riley R."/>
            <person name="Ohm R."/>
            <person name="Sun H."/>
            <person name="Tunlid A."/>
            <person name="Henrissat B."/>
            <person name="Grigoriev I.V."/>
            <person name="Hibbett D.S."/>
            <person name="Martin F."/>
        </authorList>
    </citation>
    <scope>NUCLEOTIDE SEQUENCE [LARGE SCALE GENOMIC DNA]</scope>
    <source>
        <strain evidence="1 2">FD-317 M1</strain>
    </source>
</reference>
<dbReference type="Gene3D" id="3.30.559.10">
    <property type="entry name" value="Chloramphenicol acetyltransferase-like domain"/>
    <property type="match status" value="1"/>
</dbReference>
<gene>
    <name evidence="1" type="ORF">GYMLUDRAFT_180180</name>
</gene>
<dbReference type="EMBL" id="KN834844">
    <property type="protein sequence ID" value="KIK52343.1"/>
    <property type="molecule type" value="Genomic_DNA"/>
</dbReference>
<protein>
    <recommendedName>
        <fullName evidence="3">Diacylglycerol O-acyltransferase</fullName>
    </recommendedName>
</protein>
<name>A0A0D0CBR3_9AGAR</name>
<organism evidence="1 2">
    <name type="scientific">Collybiopsis luxurians FD-317 M1</name>
    <dbReference type="NCBI Taxonomy" id="944289"/>
    <lineage>
        <taxon>Eukaryota</taxon>
        <taxon>Fungi</taxon>
        <taxon>Dikarya</taxon>
        <taxon>Basidiomycota</taxon>
        <taxon>Agaricomycotina</taxon>
        <taxon>Agaricomycetes</taxon>
        <taxon>Agaricomycetidae</taxon>
        <taxon>Agaricales</taxon>
        <taxon>Marasmiineae</taxon>
        <taxon>Omphalotaceae</taxon>
        <taxon>Collybiopsis</taxon>
        <taxon>Collybiopsis luxurians</taxon>
    </lineage>
</organism>